<organism evidence="1">
    <name type="scientific">uncultured marine bacterium Ant39E11</name>
    <dbReference type="NCBI Taxonomy" id="360427"/>
    <lineage>
        <taxon>Bacteria</taxon>
        <taxon>environmental samples</taxon>
    </lineage>
</organism>
<dbReference type="AlphaFoldDB" id="Q2PY25"/>
<evidence type="ECO:0000313" key="1">
    <source>
        <dbReference type="EMBL" id="ABC25402.1"/>
    </source>
</evidence>
<sequence length="359" mass="39543">MRQYLTGFHKQQWKSYTCASNLRALSMALSRLFITASLSFGFLSMAAQDAHFTQFYANPIYLNPAFAGVSQCPKVNVNYRNQYPTLGVYQTTSASYDQYVDALNGGVGVLMLQDEAANGALSLTEVSLAYSYHLTVTREFSVLFGAQGTFRQRLLDWGNLTFPDQIDPFYGFVKPTNEIPPGSANVLNSQNFDLTFGILGFTDNFYMGATFAHVTEPNEAFLSNNSLPMKFTGQLGAVIPIGRKRLYNDLDNLLIPHAVFQSQGGAMQLTSGISFNRGLITGGLAYRQAMGALSSNPDAIVAILGIAPNDMPWTFGYSYDYTISSLKNTLGGAHEISMSYQFPCRAQRSRSRGIKCPKF</sequence>
<dbReference type="InterPro" id="IPR019861">
    <property type="entry name" value="PorP/SprF_Bacteroidetes"/>
</dbReference>
<evidence type="ECO:0008006" key="2">
    <source>
        <dbReference type="Google" id="ProtNLM"/>
    </source>
</evidence>
<dbReference type="EMBL" id="DQ295241">
    <property type="protein sequence ID" value="ABC25402.1"/>
    <property type="molecule type" value="Genomic_DNA"/>
</dbReference>
<name>Q2PY25_9BACT</name>
<protein>
    <recommendedName>
        <fullName evidence="2">Type IX secretion system membrane protein PorP/SprF</fullName>
    </recommendedName>
</protein>
<reference evidence="1" key="1">
    <citation type="journal article" date="2006" name="Appl. Environ. Microbiol.">
        <title>Comparative genomics of DNA fragments from six Antarctic marine planktonic bacteria.</title>
        <authorList>
            <person name="Grzymski J.J."/>
            <person name="Carter B.J."/>
            <person name="DeLong E.F."/>
            <person name="Feldman R.A."/>
            <person name="Ghadiri A."/>
            <person name="Murray A.E."/>
        </authorList>
    </citation>
    <scope>NUCLEOTIDE SEQUENCE</scope>
</reference>
<accession>Q2PY25</accession>
<dbReference type="NCBIfam" id="TIGR03519">
    <property type="entry name" value="T9SS_PorP_fam"/>
    <property type="match status" value="1"/>
</dbReference>
<dbReference type="Pfam" id="PF11751">
    <property type="entry name" value="PorP_SprF"/>
    <property type="match status" value="1"/>
</dbReference>
<proteinExistence type="predicted"/>